<dbReference type="Pfam" id="PF07583">
    <property type="entry name" value="PSCyt2"/>
    <property type="match status" value="1"/>
</dbReference>
<evidence type="ECO:0000313" key="3">
    <source>
        <dbReference type="EMBL" id="GBF51183.1"/>
    </source>
</evidence>
<dbReference type="PANTHER" id="PTHR35889">
    <property type="entry name" value="CYCLOINULO-OLIGOSACCHARIDE FRUCTANOTRANSFERASE-RELATED"/>
    <property type="match status" value="1"/>
</dbReference>
<dbReference type="Pfam" id="PF07587">
    <property type="entry name" value="PSD1"/>
    <property type="match status" value="1"/>
</dbReference>
<organism evidence="3 4">
    <name type="scientific">Leptospira ryugenii</name>
    <dbReference type="NCBI Taxonomy" id="1917863"/>
    <lineage>
        <taxon>Bacteria</taxon>
        <taxon>Pseudomonadati</taxon>
        <taxon>Spirochaetota</taxon>
        <taxon>Spirochaetia</taxon>
        <taxon>Leptospirales</taxon>
        <taxon>Leptospiraceae</taxon>
        <taxon>Leptospira</taxon>
    </lineage>
</organism>
<comment type="caution">
    <text evidence="3">The sequence shown here is derived from an EMBL/GenBank/DDBJ whole genome shotgun (WGS) entry which is preliminary data.</text>
</comment>
<dbReference type="AlphaFoldDB" id="A0A2P2E2Q1"/>
<dbReference type="PANTHER" id="PTHR35889:SF3">
    <property type="entry name" value="F-BOX DOMAIN-CONTAINING PROTEIN"/>
    <property type="match status" value="1"/>
</dbReference>
<gene>
    <name evidence="3" type="ORF">LPTSP4_27150</name>
</gene>
<reference evidence="3 4" key="1">
    <citation type="submission" date="2018-02" db="EMBL/GenBank/DDBJ databases">
        <title>Novel Leptospira species isolated from soil and water in Japan.</title>
        <authorList>
            <person name="Nakao R."/>
            <person name="Masuzawa T."/>
        </authorList>
    </citation>
    <scope>NUCLEOTIDE SEQUENCE [LARGE SCALE GENOMIC DNA]</scope>
    <source>
        <strain evidence="3 4">YH101</strain>
    </source>
</reference>
<proteinExistence type="predicted"/>
<evidence type="ECO:0000313" key="4">
    <source>
        <dbReference type="Proteomes" id="UP000245133"/>
    </source>
</evidence>
<dbReference type="InterPro" id="IPR022655">
    <property type="entry name" value="DUF1553"/>
</dbReference>
<sequence>MYIYQSPTDAKVSEHPIDQIYKKYSAISQPVTDSIALRRLALHTKGTLPSLEEVTDFEKDKSNDKIQTYAVRYLKEANFAEYWAIKFTALFRDRAKGRKLQTGAFFRYIANSLHENKPYHLLVKEMLTADGNLANNPAVGFYLRDAADPLQIAEYVGRLFYAQRVACARCHDHPYIQDYTRRDYYALASFFSQMYYRDGSWDKDRYKGEEIVYVPREIEEHLPTEDAKKLKDRNNEWSNENWNQWSADQRKEFQKKHELEHATIFYEPKIGLRFPHSDDAPGGDLVRAKFPDGKEAKFKFGDDKRKVFAEWLTHPENSRFRKVIINRIWTHLMGWSFFTPLDDWNEDTKLQGEEILNHLDTYFKNNGYRIKDLILYIVTSKAYIRSAPGQSKDTQPMKFFYAQRLDADQLLNSLLKASQTLTIGNLRERRLPNLQLGSQIDLKGIGNIRFPKDNPSEVSSAAEVEHPAPYHNFLSVFGSGPRVDIADDFNEITIEQVLTLMNGRVTGKLTWDFGGNESSIKKKFDETKSMLKTIDHVYLSLLGRHPSQRESEYYKSKFIKTETTYDREFLQDLSWAIMNSQEFLHVN</sequence>
<dbReference type="Proteomes" id="UP000245133">
    <property type="component" value="Unassembled WGS sequence"/>
</dbReference>
<evidence type="ECO:0008006" key="5">
    <source>
        <dbReference type="Google" id="ProtNLM"/>
    </source>
</evidence>
<feature type="domain" description="DUF1549" evidence="1">
    <location>
        <begin position="22"/>
        <end position="194"/>
    </location>
</feature>
<protein>
    <recommendedName>
        <fullName evidence="5">DUF1553 domain-containing protein</fullName>
    </recommendedName>
</protein>
<dbReference type="EMBL" id="BFBB01000008">
    <property type="protein sequence ID" value="GBF51183.1"/>
    <property type="molecule type" value="Genomic_DNA"/>
</dbReference>
<feature type="domain" description="DUF1553" evidence="2">
    <location>
        <begin position="304"/>
        <end position="554"/>
    </location>
</feature>
<accession>A0A2P2E2Q1</accession>
<dbReference type="InterPro" id="IPR011444">
    <property type="entry name" value="DUF1549"/>
</dbReference>
<name>A0A2P2E2Q1_9LEPT</name>
<evidence type="ECO:0000259" key="1">
    <source>
        <dbReference type="Pfam" id="PF07583"/>
    </source>
</evidence>
<evidence type="ECO:0000259" key="2">
    <source>
        <dbReference type="Pfam" id="PF07587"/>
    </source>
</evidence>
<keyword evidence="4" id="KW-1185">Reference proteome</keyword>